<dbReference type="EMBL" id="CM044702">
    <property type="protein sequence ID" value="KAI5677996.1"/>
    <property type="molecule type" value="Genomic_DNA"/>
</dbReference>
<sequence length="167" mass="19470">MSLSNGKGKYLRLPYMIGHSKKSAFSYVRDQVARKNLGWKEKLLTQAGEEVLFDSVLQQGWRLLQTSESMIAKVMQEIYYSSSSFMEARVDNKRSYAWRSIWEARGLLEEEVQWRVENRMDIKVWKDRWFPILIAFNPQGIFSLTRTGELLCKAGVEAGRFRCGWSG</sequence>
<organism evidence="1 2">
    <name type="scientific">Catharanthus roseus</name>
    <name type="common">Madagascar periwinkle</name>
    <name type="synonym">Vinca rosea</name>
    <dbReference type="NCBI Taxonomy" id="4058"/>
    <lineage>
        <taxon>Eukaryota</taxon>
        <taxon>Viridiplantae</taxon>
        <taxon>Streptophyta</taxon>
        <taxon>Embryophyta</taxon>
        <taxon>Tracheophyta</taxon>
        <taxon>Spermatophyta</taxon>
        <taxon>Magnoliopsida</taxon>
        <taxon>eudicotyledons</taxon>
        <taxon>Gunneridae</taxon>
        <taxon>Pentapetalae</taxon>
        <taxon>asterids</taxon>
        <taxon>lamiids</taxon>
        <taxon>Gentianales</taxon>
        <taxon>Apocynaceae</taxon>
        <taxon>Rauvolfioideae</taxon>
        <taxon>Vinceae</taxon>
        <taxon>Catharanthinae</taxon>
        <taxon>Catharanthus</taxon>
    </lineage>
</organism>
<accession>A0ACC0BZL9</accession>
<comment type="caution">
    <text evidence="1">The sequence shown here is derived from an EMBL/GenBank/DDBJ whole genome shotgun (WGS) entry which is preliminary data.</text>
</comment>
<dbReference type="Proteomes" id="UP001060085">
    <property type="component" value="Linkage Group LG02"/>
</dbReference>
<reference evidence="2" key="1">
    <citation type="journal article" date="2023" name="Nat. Plants">
        <title>Single-cell RNA sequencing provides a high-resolution roadmap for understanding the multicellular compartmentation of specialized metabolism.</title>
        <authorList>
            <person name="Sun S."/>
            <person name="Shen X."/>
            <person name="Li Y."/>
            <person name="Li Y."/>
            <person name="Wang S."/>
            <person name="Li R."/>
            <person name="Zhang H."/>
            <person name="Shen G."/>
            <person name="Guo B."/>
            <person name="Wei J."/>
            <person name="Xu J."/>
            <person name="St-Pierre B."/>
            <person name="Chen S."/>
            <person name="Sun C."/>
        </authorList>
    </citation>
    <scope>NUCLEOTIDE SEQUENCE [LARGE SCALE GENOMIC DNA]</scope>
</reference>
<evidence type="ECO:0000313" key="2">
    <source>
        <dbReference type="Proteomes" id="UP001060085"/>
    </source>
</evidence>
<name>A0ACC0BZL9_CATRO</name>
<protein>
    <submittedName>
        <fullName evidence="1">Uncharacterized protein</fullName>
    </submittedName>
</protein>
<keyword evidence="2" id="KW-1185">Reference proteome</keyword>
<proteinExistence type="predicted"/>
<evidence type="ECO:0000313" key="1">
    <source>
        <dbReference type="EMBL" id="KAI5677996.1"/>
    </source>
</evidence>
<gene>
    <name evidence="1" type="ORF">M9H77_08946</name>
</gene>